<reference evidence="1" key="1">
    <citation type="submission" date="2019-04" db="EMBL/GenBank/DDBJ databases">
        <title>Microbes associate with the intestines of laboratory mice.</title>
        <authorList>
            <person name="Navarre W."/>
            <person name="Wong E."/>
            <person name="Huang K."/>
            <person name="Tropini C."/>
            <person name="Ng K."/>
            <person name="Yu B."/>
        </authorList>
    </citation>
    <scope>NUCLEOTIDE SEQUENCE</scope>
    <source>
        <strain evidence="1">NM72_1-8</strain>
    </source>
</reference>
<gene>
    <name evidence="1" type="primary">rsmD</name>
    <name evidence="1" type="ORF">E5357_02080</name>
</gene>
<evidence type="ECO:0000313" key="2">
    <source>
        <dbReference type="Proteomes" id="UP000307720"/>
    </source>
</evidence>
<proteinExistence type="predicted"/>
<comment type="caution">
    <text evidence="1">The sequence shown here is derived from an EMBL/GenBank/DDBJ whole genome shotgun (WGS) entry which is preliminary data.</text>
</comment>
<dbReference type="EC" id="2.1.1.171" evidence="1"/>
<accession>A0AC61R3R4</accession>
<keyword evidence="1" id="KW-0808">Transferase</keyword>
<dbReference type="EMBL" id="SRZB01000002">
    <property type="protein sequence ID" value="TGY00315.1"/>
    <property type="molecule type" value="Genomic_DNA"/>
</dbReference>
<organism evidence="1 2">
    <name type="scientific">Hominisplanchenecus murintestinalis</name>
    <dbReference type="NCBI Taxonomy" id="2941517"/>
    <lineage>
        <taxon>Bacteria</taxon>
        <taxon>Bacillati</taxon>
        <taxon>Bacillota</taxon>
        <taxon>Clostridia</taxon>
        <taxon>Lachnospirales</taxon>
        <taxon>Lachnospiraceae</taxon>
        <taxon>Hominisplanchenecus</taxon>
    </lineage>
</organism>
<dbReference type="Proteomes" id="UP000307720">
    <property type="component" value="Unassembled WGS sequence"/>
</dbReference>
<keyword evidence="1" id="KW-0489">Methyltransferase</keyword>
<evidence type="ECO:0000313" key="1">
    <source>
        <dbReference type="EMBL" id="TGY00315.1"/>
    </source>
</evidence>
<name>A0AC61R3R4_9FIRM</name>
<sequence>MRVIAGTAKRLPLKTVPGDGTRPTTDRIKETLFNMIQHELYETRFLDLFAGSGGIGIEALSRGASKAVFVENNRKAAKCISENLDFTRLAERADILQMDVLAALHILSGAPPFDFVFIDPPYREGWEERVLTALSASGLLAESSIVIVEAAKDTSFDFLENTGFILRQRKEYKTNAHLFLQPAARGGNK</sequence>
<protein>
    <submittedName>
        <fullName evidence="1">16S rRNA (Guanine(966)-N(2))-methyltransferase RsmD</fullName>
        <ecNumber evidence="1">2.1.1.171</ecNumber>
    </submittedName>
</protein>
<keyword evidence="2" id="KW-1185">Reference proteome</keyword>